<keyword evidence="2" id="KW-1003">Cell membrane</keyword>
<comment type="subcellular location">
    <subcellularLocation>
        <location evidence="1">Cell membrane</location>
        <topology evidence="1">Multi-pass membrane protein</topology>
    </subcellularLocation>
</comment>
<feature type="domain" description="Integral membrane protein YccS N-terminal" evidence="8">
    <location>
        <begin position="71"/>
        <end position="313"/>
    </location>
</feature>
<evidence type="ECO:0000256" key="1">
    <source>
        <dbReference type="ARBA" id="ARBA00004651"/>
    </source>
</evidence>
<evidence type="ECO:0000259" key="9">
    <source>
        <dbReference type="Pfam" id="PF13515"/>
    </source>
</evidence>
<evidence type="ECO:0000313" key="11">
    <source>
        <dbReference type="Proteomes" id="UP001606210"/>
    </source>
</evidence>
<feature type="transmembrane region" description="Helical" evidence="7">
    <location>
        <begin position="60"/>
        <end position="79"/>
    </location>
</feature>
<evidence type="ECO:0000259" key="8">
    <source>
        <dbReference type="Pfam" id="PF12805"/>
    </source>
</evidence>
<keyword evidence="5 7" id="KW-0472">Membrane</keyword>
<dbReference type="Proteomes" id="UP001606210">
    <property type="component" value="Unassembled WGS sequence"/>
</dbReference>
<feature type="transmembrane region" description="Helical" evidence="7">
    <location>
        <begin position="85"/>
        <end position="107"/>
    </location>
</feature>
<evidence type="ECO:0000256" key="7">
    <source>
        <dbReference type="SAM" id="Phobius"/>
    </source>
</evidence>
<name>A0ABW7FAQ7_9BURK</name>
<dbReference type="InterPro" id="IPR032692">
    <property type="entry name" value="YccS_N"/>
</dbReference>
<feature type="domain" description="Integral membrane bound transporter" evidence="9">
    <location>
        <begin position="396"/>
        <end position="520"/>
    </location>
</feature>
<dbReference type="EMBL" id="JBIGHV010000009">
    <property type="protein sequence ID" value="MFG6432700.1"/>
    <property type="molecule type" value="Genomic_DNA"/>
</dbReference>
<evidence type="ECO:0000313" key="10">
    <source>
        <dbReference type="EMBL" id="MFG6432700.1"/>
    </source>
</evidence>
<gene>
    <name evidence="10" type="ORF">ACG00Y_22480</name>
</gene>
<organism evidence="10 11">
    <name type="scientific">Pelomonas parva</name>
    <dbReference type="NCBI Taxonomy" id="3299032"/>
    <lineage>
        <taxon>Bacteria</taxon>
        <taxon>Pseudomonadati</taxon>
        <taxon>Pseudomonadota</taxon>
        <taxon>Betaproteobacteria</taxon>
        <taxon>Burkholderiales</taxon>
        <taxon>Sphaerotilaceae</taxon>
        <taxon>Roseateles</taxon>
    </lineage>
</organism>
<keyword evidence="4 7" id="KW-1133">Transmembrane helix</keyword>
<evidence type="ECO:0000256" key="6">
    <source>
        <dbReference type="ARBA" id="ARBA00043993"/>
    </source>
</evidence>
<comment type="caution">
    <text evidence="10">The sequence shown here is derived from an EMBL/GenBank/DDBJ whole genome shotgun (WGS) entry which is preliminary data.</text>
</comment>
<sequence length="709" mass="75988">MKAFLQRLEAAHLNGLSVALGVATTHVVVGALFGETAGLAAVGGAVCASLPDVPNPPQRVLPRVLPAAFAAAVVTLLVGLTHGSLGWTVALVAVVGFLSLMTLAWGLRAGPMSFSPVLAMVFAMAWDRTAGAVAPWEHALWVGLGGCVYAGWARLGAVVLRHRLRELALVTALRATAQRVRSRAQRIALAVGADEARIRASIADDVVLADALQAARDQVFAARRSPRSRRQTDLVLGLVELRDLLLASRLDTELLGQDFPGRQWRAALADTLRHLADVLGALADTLAFGTPLPEVSAEAWAKQLAARLADVSAPAGDSRSHLVSALQSRLGHMMDDVCAMVARQARTDDVDSPWTPERLAPFVSPEGWPLAALKPHLTLQSSVMRHALRSAIALSLAYWLGALLPWAAHPFWLMLSVAVVLRGNLEQTLARRNERIIGTVQGCLLVLLLAHVEWVPALSVIFIAAVGTAHAYVNRRYRVAATAATLMALLQPLMLDPTSSPFIGERLADTFIGAGLAWLFSFVLPSWERAAVPRLGKQLRAALARHATHMLRWAPSAEDKLAQRLSRQQAYAALAALAGAAQRTRVEPESVRLPDAEIEAALSHGYRLMALLGAVQQQVQRRADRLDAAKAEAALPLAQQACVSVLNGEPATGTDPADIPDADAGAWPEHLGQQDLTPWLLRRLRLCRIEAREFVAALNQLQPPAGETS</sequence>
<dbReference type="PANTHER" id="PTHR30509">
    <property type="entry name" value="P-HYDROXYBENZOIC ACID EFFLUX PUMP SUBUNIT-RELATED"/>
    <property type="match status" value="1"/>
</dbReference>
<keyword evidence="11" id="KW-1185">Reference proteome</keyword>
<dbReference type="PANTHER" id="PTHR30509:SF9">
    <property type="entry name" value="MULTIDRUG RESISTANCE PROTEIN MDTO"/>
    <property type="match status" value="1"/>
</dbReference>
<dbReference type="RefSeq" id="WP_394482777.1">
    <property type="nucleotide sequence ID" value="NZ_JBIGHV010000009.1"/>
</dbReference>
<feature type="transmembrane region" description="Helical" evidence="7">
    <location>
        <begin position="140"/>
        <end position="160"/>
    </location>
</feature>
<feature type="transmembrane region" description="Helical" evidence="7">
    <location>
        <begin position="20"/>
        <end position="48"/>
    </location>
</feature>
<evidence type="ECO:0000256" key="5">
    <source>
        <dbReference type="ARBA" id="ARBA00023136"/>
    </source>
</evidence>
<proteinExistence type="inferred from homology"/>
<feature type="transmembrane region" description="Helical" evidence="7">
    <location>
        <begin position="387"/>
        <end position="408"/>
    </location>
</feature>
<evidence type="ECO:0000256" key="2">
    <source>
        <dbReference type="ARBA" id="ARBA00022475"/>
    </source>
</evidence>
<dbReference type="Pfam" id="PF12805">
    <property type="entry name" value="FUSC-like"/>
    <property type="match status" value="1"/>
</dbReference>
<dbReference type="InterPro" id="IPR049453">
    <property type="entry name" value="Memb_transporter_dom"/>
</dbReference>
<evidence type="ECO:0000256" key="4">
    <source>
        <dbReference type="ARBA" id="ARBA00022989"/>
    </source>
</evidence>
<reference evidence="10 11" key="1">
    <citation type="submission" date="2024-08" db="EMBL/GenBank/DDBJ databases">
        <authorList>
            <person name="Lu H."/>
        </authorList>
    </citation>
    <scope>NUCLEOTIDE SEQUENCE [LARGE SCALE GENOMIC DNA]</scope>
    <source>
        <strain evidence="10 11">LYH14W</strain>
    </source>
</reference>
<dbReference type="Pfam" id="PF13515">
    <property type="entry name" value="FUSC_2"/>
    <property type="match status" value="1"/>
</dbReference>
<keyword evidence="3 7" id="KW-0812">Transmembrane</keyword>
<accession>A0ABW7FAQ7</accession>
<protein>
    <submittedName>
        <fullName evidence="10">FUSC family protein</fullName>
    </submittedName>
</protein>
<evidence type="ECO:0000256" key="3">
    <source>
        <dbReference type="ARBA" id="ARBA00022692"/>
    </source>
</evidence>
<feature type="transmembrane region" description="Helical" evidence="7">
    <location>
        <begin position="454"/>
        <end position="472"/>
    </location>
</feature>
<comment type="similarity">
    <text evidence="6">Belongs to the YccS/YhfK family.</text>
</comment>